<sequence length="133" mass="14956">MQHTCSRFALLLVLAVTLPPAALAEGGNGLSGKTVYETRCLLCHPNSPDAEDAPRYKARNDAVPLWTLYRDSEGWQESQIGLGKWSDERIREFIRYPKGMKPDTSMVQIPLKEAELEGVVAYIKELGRRHNSE</sequence>
<name>A0A0P9EGQ0_9GAMM</name>
<dbReference type="SUPFAM" id="SSF46626">
    <property type="entry name" value="Cytochrome c"/>
    <property type="match status" value="1"/>
</dbReference>
<gene>
    <name evidence="7" type="ORF">SAMN05661077_2472</name>
</gene>
<evidence type="ECO:0000313" key="8">
    <source>
        <dbReference type="Proteomes" id="UP000183104"/>
    </source>
</evidence>
<dbReference type="GO" id="GO:0046872">
    <property type="term" value="F:metal ion binding"/>
    <property type="evidence" value="ECO:0007669"/>
    <property type="project" value="UniProtKB-KW"/>
</dbReference>
<evidence type="ECO:0000256" key="5">
    <source>
        <dbReference type="SAM" id="SignalP"/>
    </source>
</evidence>
<keyword evidence="3 4" id="KW-0408">Iron</keyword>
<organism evidence="7 8">
    <name type="scientific">Thiohalorhabdus denitrificans</name>
    <dbReference type="NCBI Taxonomy" id="381306"/>
    <lineage>
        <taxon>Bacteria</taxon>
        <taxon>Pseudomonadati</taxon>
        <taxon>Pseudomonadota</taxon>
        <taxon>Gammaproteobacteria</taxon>
        <taxon>Thiohalorhabdales</taxon>
        <taxon>Thiohalorhabdaceae</taxon>
        <taxon>Thiohalorhabdus</taxon>
    </lineage>
</organism>
<evidence type="ECO:0000256" key="1">
    <source>
        <dbReference type="ARBA" id="ARBA00022617"/>
    </source>
</evidence>
<dbReference type="Proteomes" id="UP000183104">
    <property type="component" value="Unassembled WGS sequence"/>
</dbReference>
<feature type="signal peptide" evidence="5">
    <location>
        <begin position="1"/>
        <end position="24"/>
    </location>
</feature>
<dbReference type="AlphaFoldDB" id="A0A0P9EGQ0"/>
<keyword evidence="1 4" id="KW-0349">Heme</keyword>
<keyword evidence="2 4" id="KW-0479">Metal-binding</keyword>
<evidence type="ECO:0000259" key="6">
    <source>
        <dbReference type="PROSITE" id="PS51007"/>
    </source>
</evidence>
<evidence type="ECO:0000256" key="4">
    <source>
        <dbReference type="PROSITE-ProRule" id="PRU00433"/>
    </source>
</evidence>
<proteinExistence type="predicted"/>
<dbReference type="EMBL" id="FMUN01000007">
    <property type="protein sequence ID" value="SCY55596.1"/>
    <property type="molecule type" value="Genomic_DNA"/>
</dbReference>
<dbReference type="PATRIC" id="fig|381306.5.peg.2549"/>
<dbReference type="STRING" id="381306.AN478_00985"/>
<dbReference type="InterPro" id="IPR036909">
    <property type="entry name" value="Cyt_c-like_dom_sf"/>
</dbReference>
<dbReference type="PROSITE" id="PS51007">
    <property type="entry name" value="CYTC"/>
    <property type="match status" value="1"/>
</dbReference>
<evidence type="ECO:0000256" key="3">
    <source>
        <dbReference type="ARBA" id="ARBA00023004"/>
    </source>
</evidence>
<keyword evidence="8" id="KW-1185">Reference proteome</keyword>
<evidence type="ECO:0000256" key="2">
    <source>
        <dbReference type="ARBA" id="ARBA00022723"/>
    </source>
</evidence>
<protein>
    <submittedName>
        <fullName evidence="7">Cytochrome c2</fullName>
    </submittedName>
</protein>
<reference evidence="8" key="1">
    <citation type="submission" date="2016-10" db="EMBL/GenBank/DDBJ databases">
        <authorList>
            <person name="Varghese N."/>
        </authorList>
    </citation>
    <scope>NUCLEOTIDE SEQUENCE [LARGE SCALE GENOMIC DNA]</scope>
    <source>
        <strain evidence="8">HL 19</strain>
    </source>
</reference>
<dbReference type="GO" id="GO:0020037">
    <property type="term" value="F:heme binding"/>
    <property type="evidence" value="ECO:0007669"/>
    <property type="project" value="InterPro"/>
</dbReference>
<dbReference type="Pfam" id="PF00034">
    <property type="entry name" value="Cytochrom_C"/>
    <property type="match status" value="1"/>
</dbReference>
<accession>A0A0P9EGQ0</accession>
<dbReference type="GO" id="GO:0009055">
    <property type="term" value="F:electron transfer activity"/>
    <property type="evidence" value="ECO:0007669"/>
    <property type="project" value="InterPro"/>
</dbReference>
<keyword evidence="5" id="KW-0732">Signal</keyword>
<dbReference type="RefSeq" id="WP_054964755.1">
    <property type="nucleotide sequence ID" value="NZ_FMUN01000007.1"/>
</dbReference>
<feature type="domain" description="Cytochrome c" evidence="6">
    <location>
        <begin position="27"/>
        <end position="127"/>
    </location>
</feature>
<evidence type="ECO:0000313" key="7">
    <source>
        <dbReference type="EMBL" id="SCY55596.1"/>
    </source>
</evidence>
<dbReference type="InterPro" id="IPR009056">
    <property type="entry name" value="Cyt_c-like_dom"/>
</dbReference>
<feature type="chain" id="PRO_5010433596" evidence="5">
    <location>
        <begin position="25"/>
        <end position="133"/>
    </location>
</feature>
<dbReference type="Gene3D" id="1.10.760.10">
    <property type="entry name" value="Cytochrome c-like domain"/>
    <property type="match status" value="1"/>
</dbReference>